<sequence>MYAITLISENIDIATRIAKTGTKTAADFLTSRQ</sequence>
<name>A0A1J1IG48_9DIPT</name>
<evidence type="ECO:0000313" key="2">
    <source>
        <dbReference type="Proteomes" id="UP000183832"/>
    </source>
</evidence>
<dbReference type="EMBL" id="CVRI01000050">
    <property type="protein sequence ID" value="CRK99231.1"/>
    <property type="molecule type" value="Genomic_DNA"/>
</dbReference>
<gene>
    <name evidence="1" type="ORF">CLUMA_CG012632</name>
</gene>
<reference evidence="1 2" key="1">
    <citation type="submission" date="2015-04" db="EMBL/GenBank/DDBJ databases">
        <authorList>
            <person name="Syromyatnikov M.Y."/>
            <person name="Popov V.N."/>
        </authorList>
    </citation>
    <scope>NUCLEOTIDE SEQUENCE [LARGE SCALE GENOMIC DNA]</scope>
</reference>
<dbReference type="Proteomes" id="UP000183832">
    <property type="component" value="Unassembled WGS sequence"/>
</dbReference>
<protein>
    <submittedName>
        <fullName evidence="1">CLUMA_CG012632, isoform A</fullName>
    </submittedName>
</protein>
<proteinExistence type="predicted"/>
<accession>A0A1J1IG48</accession>
<organism evidence="1 2">
    <name type="scientific">Clunio marinus</name>
    <dbReference type="NCBI Taxonomy" id="568069"/>
    <lineage>
        <taxon>Eukaryota</taxon>
        <taxon>Metazoa</taxon>
        <taxon>Ecdysozoa</taxon>
        <taxon>Arthropoda</taxon>
        <taxon>Hexapoda</taxon>
        <taxon>Insecta</taxon>
        <taxon>Pterygota</taxon>
        <taxon>Neoptera</taxon>
        <taxon>Endopterygota</taxon>
        <taxon>Diptera</taxon>
        <taxon>Nematocera</taxon>
        <taxon>Chironomoidea</taxon>
        <taxon>Chironomidae</taxon>
        <taxon>Clunio</taxon>
    </lineage>
</organism>
<dbReference type="AlphaFoldDB" id="A0A1J1IG48"/>
<keyword evidence="2" id="KW-1185">Reference proteome</keyword>
<evidence type="ECO:0000313" key="1">
    <source>
        <dbReference type="EMBL" id="CRK99231.1"/>
    </source>
</evidence>